<dbReference type="InterPro" id="IPR007541">
    <property type="entry name" value="Uncharacterised_BSP"/>
</dbReference>
<dbReference type="PANTHER" id="PTHR33321">
    <property type="match status" value="1"/>
</dbReference>
<evidence type="ECO:0000313" key="1">
    <source>
        <dbReference type="EMBL" id="KAE8734711.1"/>
    </source>
</evidence>
<organism evidence="1 2">
    <name type="scientific">Hibiscus syriacus</name>
    <name type="common">Rose of Sharon</name>
    <dbReference type="NCBI Taxonomy" id="106335"/>
    <lineage>
        <taxon>Eukaryota</taxon>
        <taxon>Viridiplantae</taxon>
        <taxon>Streptophyta</taxon>
        <taxon>Embryophyta</taxon>
        <taxon>Tracheophyta</taxon>
        <taxon>Spermatophyta</taxon>
        <taxon>Magnoliopsida</taxon>
        <taxon>eudicotyledons</taxon>
        <taxon>Gunneridae</taxon>
        <taxon>Pentapetalae</taxon>
        <taxon>rosids</taxon>
        <taxon>malvids</taxon>
        <taxon>Malvales</taxon>
        <taxon>Malvaceae</taxon>
        <taxon>Malvoideae</taxon>
        <taxon>Hibiscus</taxon>
    </lineage>
</organism>
<accession>A0A6A3D5R1</accession>
<dbReference type="AlphaFoldDB" id="A0A6A3D5R1"/>
<name>A0A6A3D5R1_HIBSY</name>
<dbReference type="PANTHER" id="PTHR33321:SF3">
    <property type="entry name" value="OS05G0582000 PROTEIN"/>
    <property type="match status" value="1"/>
</dbReference>
<comment type="caution">
    <text evidence="1">The sequence shown here is derived from an EMBL/GenBank/DDBJ whole genome shotgun (WGS) entry which is preliminary data.</text>
</comment>
<gene>
    <name evidence="1" type="ORF">F3Y22_tig00000724pilonHSYRG00002</name>
</gene>
<dbReference type="Proteomes" id="UP000436088">
    <property type="component" value="Unassembled WGS sequence"/>
</dbReference>
<keyword evidence="2" id="KW-1185">Reference proteome</keyword>
<dbReference type="EMBL" id="VEPZ02000061">
    <property type="protein sequence ID" value="KAE8734711.1"/>
    <property type="molecule type" value="Genomic_DNA"/>
</dbReference>
<proteinExistence type="predicted"/>
<dbReference type="Pfam" id="PF04450">
    <property type="entry name" value="BSP"/>
    <property type="match status" value="1"/>
</dbReference>
<sequence length="120" mass="13468">MSKGKKPVYVISLSPSIMDESNVKYSVISAIQRAMARIWLSDGEPSGAPPWLIDGMVKYIRTRMNSSAVCGGCREWAESRGVCREDDKDPKFVAGVLGYLEKRHKGFVQGLNRIMRDDRD</sequence>
<evidence type="ECO:0000313" key="2">
    <source>
        <dbReference type="Proteomes" id="UP000436088"/>
    </source>
</evidence>
<reference evidence="1" key="1">
    <citation type="submission" date="2019-09" db="EMBL/GenBank/DDBJ databases">
        <title>Draft genome information of white flower Hibiscus syriacus.</title>
        <authorList>
            <person name="Kim Y.-M."/>
        </authorList>
    </citation>
    <scope>NUCLEOTIDE SEQUENCE [LARGE SCALE GENOMIC DNA]</scope>
    <source>
        <strain evidence="1">YM2019G1</strain>
    </source>
</reference>
<protein>
    <submittedName>
        <fullName evidence="1">Uncharacterized protein</fullName>
    </submittedName>
</protein>